<dbReference type="Proteomes" id="UP000736164">
    <property type="component" value="Unassembled WGS sequence"/>
</dbReference>
<dbReference type="InterPro" id="IPR052921">
    <property type="entry name" value="GPCR1_Superfamily_Member"/>
</dbReference>
<evidence type="ECO:0000313" key="16">
    <source>
        <dbReference type="Proteomes" id="UP000736164"/>
    </source>
</evidence>
<feature type="transmembrane region" description="Helical" evidence="13">
    <location>
        <begin position="109"/>
        <end position="130"/>
    </location>
</feature>
<feature type="transmembrane region" description="Helical" evidence="13">
    <location>
        <begin position="572"/>
        <end position="593"/>
    </location>
</feature>
<dbReference type="Gene3D" id="1.20.1070.10">
    <property type="entry name" value="Rhodopsin 7-helix transmembrane proteins"/>
    <property type="match status" value="2"/>
</dbReference>
<evidence type="ECO:0000256" key="2">
    <source>
        <dbReference type="ARBA" id="ARBA00022475"/>
    </source>
</evidence>
<dbReference type="SMART" id="SM01381">
    <property type="entry name" value="7TM_GPCR_Srsx"/>
    <property type="match status" value="1"/>
</dbReference>
<comment type="caution">
    <text evidence="15">The sequence shown here is derived from an EMBL/GenBank/DDBJ whole genome shotgun (WGS) entry which is preliminary data.</text>
</comment>
<evidence type="ECO:0000256" key="13">
    <source>
        <dbReference type="SAM" id="Phobius"/>
    </source>
</evidence>
<feature type="transmembrane region" description="Helical" evidence="13">
    <location>
        <begin position="357"/>
        <end position="382"/>
    </location>
</feature>
<evidence type="ECO:0000256" key="12">
    <source>
        <dbReference type="ARBA" id="ARBA00023224"/>
    </source>
</evidence>
<proteinExistence type="predicted"/>
<feature type="transmembrane region" description="Helical" evidence="13">
    <location>
        <begin position="70"/>
        <end position="89"/>
    </location>
</feature>
<protein>
    <submittedName>
        <fullName evidence="15">O51F2 protein</fullName>
    </submittedName>
</protein>
<accession>A0A8J7NNA0</accession>
<dbReference type="PRINTS" id="PR00245">
    <property type="entry name" value="OLFACTORYR"/>
</dbReference>
<comment type="subcellular location">
    <subcellularLocation>
        <location evidence="1">Cell membrane</location>
        <topology evidence="1">Multi-pass membrane protein</topology>
    </subcellularLocation>
</comment>
<evidence type="ECO:0000256" key="6">
    <source>
        <dbReference type="ARBA" id="ARBA00022989"/>
    </source>
</evidence>
<dbReference type="GO" id="GO:0005886">
    <property type="term" value="C:plasma membrane"/>
    <property type="evidence" value="ECO:0007669"/>
    <property type="project" value="UniProtKB-SubCell"/>
</dbReference>
<name>A0A8J7NNA0_ATRSP</name>
<feature type="domain" description="G-protein coupled receptors family 1 profile" evidence="14">
    <location>
        <begin position="372"/>
        <end position="622"/>
    </location>
</feature>
<evidence type="ECO:0000256" key="1">
    <source>
        <dbReference type="ARBA" id="ARBA00004651"/>
    </source>
</evidence>
<keyword evidence="7" id="KW-0297">G-protein coupled receptor</keyword>
<organism evidence="15 16">
    <name type="scientific">Atractosteus spatula</name>
    <name type="common">Alligator gar</name>
    <name type="synonym">Lepisosteus spatula</name>
    <dbReference type="NCBI Taxonomy" id="7917"/>
    <lineage>
        <taxon>Eukaryota</taxon>
        <taxon>Metazoa</taxon>
        <taxon>Chordata</taxon>
        <taxon>Craniata</taxon>
        <taxon>Vertebrata</taxon>
        <taxon>Euteleostomi</taxon>
        <taxon>Actinopterygii</taxon>
        <taxon>Neopterygii</taxon>
        <taxon>Holostei</taxon>
        <taxon>Semionotiformes</taxon>
        <taxon>Lepisosteidae</taxon>
        <taxon>Atractosteus</taxon>
    </lineage>
</organism>
<dbReference type="InterPro" id="IPR017452">
    <property type="entry name" value="GPCR_Rhodpsn_7TM"/>
</dbReference>
<feature type="transmembrane region" description="Helical" evidence="13">
    <location>
        <begin position="472"/>
        <end position="493"/>
    </location>
</feature>
<dbReference type="GO" id="GO:0005549">
    <property type="term" value="F:odorant binding"/>
    <property type="evidence" value="ECO:0007669"/>
    <property type="project" value="TreeGrafter"/>
</dbReference>
<feature type="transmembrane region" description="Helical" evidence="13">
    <location>
        <begin position="151"/>
        <end position="170"/>
    </location>
</feature>
<evidence type="ECO:0000256" key="9">
    <source>
        <dbReference type="ARBA" id="ARBA00023157"/>
    </source>
</evidence>
<feature type="transmembrane region" description="Helical" evidence="13">
    <location>
        <begin position="433"/>
        <end position="451"/>
    </location>
</feature>
<keyword evidence="3" id="KW-0716">Sensory transduction</keyword>
<keyword evidence="10" id="KW-0675">Receptor</keyword>
<feature type="transmembrane region" description="Helical" evidence="13">
    <location>
        <begin position="33"/>
        <end position="58"/>
    </location>
</feature>
<feature type="transmembrane region" description="Helical" evidence="13">
    <location>
        <begin position="203"/>
        <end position="236"/>
    </location>
</feature>
<keyword evidence="16" id="KW-1185">Reference proteome</keyword>
<keyword evidence="11" id="KW-0325">Glycoprotein</keyword>
<feature type="transmembrane region" description="Helical" evidence="13">
    <location>
        <begin position="536"/>
        <end position="560"/>
    </location>
</feature>
<keyword evidence="6 13" id="KW-1133">Transmembrane helix</keyword>
<dbReference type="AlphaFoldDB" id="A0A8J7NNA0"/>
<dbReference type="SUPFAM" id="SSF81321">
    <property type="entry name" value="Family A G protein-coupled receptor-like"/>
    <property type="match status" value="2"/>
</dbReference>
<evidence type="ECO:0000256" key="4">
    <source>
        <dbReference type="ARBA" id="ARBA00022692"/>
    </source>
</evidence>
<evidence type="ECO:0000259" key="14">
    <source>
        <dbReference type="PROSITE" id="PS50262"/>
    </source>
</evidence>
<dbReference type="PROSITE" id="PS50262">
    <property type="entry name" value="G_PROTEIN_RECEP_F1_2"/>
    <property type="match status" value="2"/>
</dbReference>
<feature type="non-terminal residue" evidence="15">
    <location>
        <position position="648"/>
    </location>
</feature>
<dbReference type="PRINTS" id="PR00237">
    <property type="entry name" value="GPCRRHODOPSN"/>
</dbReference>
<keyword evidence="2" id="KW-1003">Cell membrane</keyword>
<dbReference type="GO" id="GO:0004930">
    <property type="term" value="F:G protein-coupled receptor activity"/>
    <property type="evidence" value="ECO:0007669"/>
    <property type="project" value="UniProtKB-KW"/>
</dbReference>
<dbReference type="FunFam" id="1.20.1070.10:FF:000024">
    <property type="entry name" value="Olfactory receptor"/>
    <property type="match status" value="2"/>
</dbReference>
<evidence type="ECO:0000256" key="7">
    <source>
        <dbReference type="ARBA" id="ARBA00023040"/>
    </source>
</evidence>
<keyword evidence="5" id="KW-0552">Olfaction</keyword>
<feature type="transmembrane region" description="Helical" evidence="13">
    <location>
        <begin position="248"/>
        <end position="269"/>
    </location>
</feature>
<gene>
    <name evidence="15" type="primary">Or51f2_10</name>
    <name evidence="15" type="ORF">GTO95_0011092</name>
</gene>
<reference evidence="15" key="1">
    <citation type="journal article" date="2021" name="Cell">
        <title>Tracing the genetic footprints of vertebrate landing in non-teleost ray-finned fishes.</title>
        <authorList>
            <person name="Bi X."/>
            <person name="Wang K."/>
            <person name="Yang L."/>
            <person name="Pan H."/>
            <person name="Jiang H."/>
            <person name="Wei Q."/>
            <person name="Fang M."/>
            <person name="Yu H."/>
            <person name="Zhu C."/>
            <person name="Cai Y."/>
            <person name="He Y."/>
            <person name="Gan X."/>
            <person name="Zeng H."/>
            <person name="Yu D."/>
            <person name="Zhu Y."/>
            <person name="Jiang H."/>
            <person name="Qiu Q."/>
            <person name="Yang H."/>
            <person name="Zhang Y.E."/>
            <person name="Wang W."/>
            <person name="Zhu M."/>
            <person name="He S."/>
            <person name="Zhang G."/>
        </authorList>
    </citation>
    <scope>NUCLEOTIDE SEQUENCE</scope>
    <source>
        <tissue evidence="15">Muscle</tissue>
    </source>
</reference>
<dbReference type="EMBL" id="JAAWVO010031453">
    <property type="protein sequence ID" value="MBN3316782.1"/>
    <property type="molecule type" value="Genomic_DNA"/>
</dbReference>
<evidence type="ECO:0000313" key="15">
    <source>
        <dbReference type="EMBL" id="MBN3316782.1"/>
    </source>
</evidence>
<evidence type="ECO:0000256" key="11">
    <source>
        <dbReference type="ARBA" id="ARBA00023180"/>
    </source>
</evidence>
<dbReference type="Pfam" id="PF13853">
    <property type="entry name" value="7tm_4"/>
    <property type="match status" value="2"/>
</dbReference>
<feature type="transmembrane region" description="Helical" evidence="13">
    <location>
        <begin position="394"/>
        <end position="413"/>
    </location>
</feature>
<dbReference type="InterPro" id="IPR000725">
    <property type="entry name" value="Olfact_rcpt"/>
</dbReference>
<keyword evidence="12" id="KW-0807">Transducer</keyword>
<evidence type="ECO:0000256" key="10">
    <source>
        <dbReference type="ARBA" id="ARBA00023170"/>
    </source>
</evidence>
<feature type="non-terminal residue" evidence="15">
    <location>
        <position position="1"/>
    </location>
</feature>
<keyword evidence="4 13" id="KW-0812">Transmembrane</keyword>
<sequence length="648" mass="72737">MSSLNSTLPPNVSLVRPQFFYINGLSNIPYVKYYYIFLCFVFTVTLLGNSFIMFIIYIEQSLHTPKYKAVFHLAVVDMCGSTALIPKMIEAFLFDFPLITYEACLANMFFVHLFQFLQSFTVVLLAYDRFVAICFPLKYHLILTTAGMGKMLGGIWILAAGVLIVGVGFITRLSFCKSIVINSYFCDHGPVYRMSCNDNFPNYVIAQISITVLLAAPLTLILLTYACIILAVLKIASVEERIKAMKTCTSHLILVAMFYLPISAIYIAANITTVDPNTRIISTSLSSTIPPMMNPIIYTIKTEEVMKVVKKLHKRNKTIKPTLTMSSLNSTIPSNVSFVQPQFFYINGFSNIPHVKYYYAFLCFVFTVTVLGNSFIMLIIYVEQSLHTPKYVAVFHLAVVDMCGSTALIPKMIETFLFDSQFITYEGCLANMFFVHLFTFMQSLTLLALAYDRFVAICFPLKYHIIITTTGMGKILAGIWILAAGVVIAAVGFTSKLSFCKSIVIDSYFCDHGPIYRMSCNDNFPNYVIAKIGTTILLAAPLTLILSSYVCIIVALLKIASEEERIKAMKTCTSHLILVAMFYLPISAIYIAANITTIHPNTRIISTSLSSTIPPMMNPIIYTIKTDEVIKAVKRFHERNKTINKQNL</sequence>
<dbReference type="PANTHER" id="PTHR26451">
    <property type="entry name" value="G_PROTEIN_RECEP_F1_2 DOMAIN-CONTAINING PROTEIN"/>
    <property type="match status" value="1"/>
</dbReference>
<keyword evidence="9" id="KW-1015">Disulfide bond</keyword>
<evidence type="ECO:0000256" key="5">
    <source>
        <dbReference type="ARBA" id="ARBA00022725"/>
    </source>
</evidence>
<feature type="domain" description="G-protein coupled receptors family 1 profile" evidence="14">
    <location>
        <begin position="48"/>
        <end position="298"/>
    </location>
</feature>
<dbReference type="GO" id="GO:0004984">
    <property type="term" value="F:olfactory receptor activity"/>
    <property type="evidence" value="ECO:0007669"/>
    <property type="project" value="InterPro"/>
</dbReference>
<dbReference type="PANTHER" id="PTHR26451:SF966">
    <property type="entry name" value="ODORANT RECEPTOR-RELATED"/>
    <property type="match status" value="1"/>
</dbReference>
<evidence type="ECO:0000256" key="3">
    <source>
        <dbReference type="ARBA" id="ARBA00022606"/>
    </source>
</evidence>
<keyword evidence="8 13" id="KW-0472">Membrane</keyword>
<evidence type="ECO:0000256" key="8">
    <source>
        <dbReference type="ARBA" id="ARBA00023136"/>
    </source>
</evidence>
<dbReference type="InterPro" id="IPR000276">
    <property type="entry name" value="GPCR_Rhodpsn"/>
</dbReference>